<dbReference type="PANTHER" id="PTHR31658">
    <property type="entry name" value="CONSERVED OLIGOMERIC GOLGI COMPLEX SUBUNIT 1"/>
    <property type="match status" value="1"/>
</dbReference>
<evidence type="ECO:0000256" key="8">
    <source>
        <dbReference type="SAM" id="Coils"/>
    </source>
</evidence>
<protein>
    <recommendedName>
        <fullName evidence="3">Conserved oligomeric Golgi complex subunit 1</fullName>
    </recommendedName>
</protein>
<dbReference type="AlphaFoldDB" id="A0AAD9JDW7"/>
<evidence type="ECO:0000256" key="3">
    <source>
        <dbReference type="ARBA" id="ARBA00020978"/>
    </source>
</evidence>
<reference evidence="10" key="1">
    <citation type="journal article" date="2023" name="Mol. Biol. Evol.">
        <title>Third-Generation Sequencing Reveals the Adaptive Role of the Epigenome in Three Deep-Sea Polychaetes.</title>
        <authorList>
            <person name="Perez M."/>
            <person name="Aroh O."/>
            <person name="Sun Y."/>
            <person name="Lan Y."/>
            <person name="Juniper S.K."/>
            <person name="Young C.R."/>
            <person name="Angers B."/>
            <person name="Qian P.Y."/>
        </authorList>
    </citation>
    <scope>NUCLEOTIDE SEQUENCE</scope>
    <source>
        <strain evidence="10">P08H-3</strain>
    </source>
</reference>
<dbReference type="EMBL" id="JAODUP010000401">
    <property type="protein sequence ID" value="KAK2150545.1"/>
    <property type="molecule type" value="Genomic_DNA"/>
</dbReference>
<proteinExistence type="inferred from homology"/>
<dbReference type="PANTHER" id="PTHR31658:SF0">
    <property type="entry name" value="CONSERVED OLIGOMERIC GOLGI COMPLEX SUBUNIT 1"/>
    <property type="match status" value="1"/>
</dbReference>
<comment type="similarity">
    <text evidence="2">Belongs to the COG1 family.</text>
</comment>
<comment type="subcellular location">
    <subcellularLocation>
        <location evidence="1">Golgi apparatus membrane</location>
        <topology evidence="1">Peripheral membrane protein</topology>
    </subcellularLocation>
</comment>
<dbReference type="GO" id="GO:0017119">
    <property type="term" value="C:Golgi transport complex"/>
    <property type="evidence" value="ECO:0007669"/>
    <property type="project" value="InterPro"/>
</dbReference>
<keyword evidence="11" id="KW-1185">Reference proteome</keyword>
<feature type="compositionally biased region" description="Low complexity" evidence="9">
    <location>
        <begin position="913"/>
        <end position="922"/>
    </location>
</feature>
<keyword evidence="8" id="KW-0175">Coiled coil</keyword>
<dbReference type="Proteomes" id="UP001208570">
    <property type="component" value="Unassembled WGS sequence"/>
</dbReference>
<feature type="region of interest" description="Disordered" evidence="9">
    <location>
        <begin position="908"/>
        <end position="937"/>
    </location>
</feature>
<keyword evidence="7" id="KW-0472">Membrane</keyword>
<name>A0AAD9JDW7_9ANNE</name>
<evidence type="ECO:0000256" key="4">
    <source>
        <dbReference type="ARBA" id="ARBA00022448"/>
    </source>
</evidence>
<keyword evidence="4" id="KW-0813">Transport</keyword>
<evidence type="ECO:0000256" key="7">
    <source>
        <dbReference type="ARBA" id="ARBA00023136"/>
    </source>
</evidence>
<evidence type="ECO:0000256" key="5">
    <source>
        <dbReference type="ARBA" id="ARBA00022927"/>
    </source>
</evidence>
<keyword evidence="6" id="KW-0333">Golgi apparatus</keyword>
<organism evidence="10 11">
    <name type="scientific">Paralvinella palmiformis</name>
    <dbReference type="NCBI Taxonomy" id="53620"/>
    <lineage>
        <taxon>Eukaryota</taxon>
        <taxon>Metazoa</taxon>
        <taxon>Spiralia</taxon>
        <taxon>Lophotrochozoa</taxon>
        <taxon>Annelida</taxon>
        <taxon>Polychaeta</taxon>
        <taxon>Sedentaria</taxon>
        <taxon>Canalipalpata</taxon>
        <taxon>Terebellida</taxon>
        <taxon>Terebelliformia</taxon>
        <taxon>Alvinellidae</taxon>
        <taxon>Paralvinella</taxon>
    </lineage>
</organism>
<evidence type="ECO:0000313" key="10">
    <source>
        <dbReference type="EMBL" id="KAK2150545.1"/>
    </source>
</evidence>
<evidence type="ECO:0000313" key="11">
    <source>
        <dbReference type="Proteomes" id="UP001208570"/>
    </source>
</evidence>
<dbReference type="InterPro" id="IPR033370">
    <property type="entry name" value="COG1"/>
</dbReference>
<gene>
    <name evidence="10" type="ORF">LSH36_401g03021</name>
</gene>
<dbReference type="GO" id="GO:0000139">
    <property type="term" value="C:Golgi membrane"/>
    <property type="evidence" value="ECO:0007669"/>
    <property type="project" value="UniProtKB-SubCell"/>
</dbReference>
<accession>A0AAD9JDW7</accession>
<evidence type="ECO:0000256" key="6">
    <source>
        <dbReference type="ARBA" id="ARBA00023034"/>
    </source>
</evidence>
<sequence length="959" mass="109336">MFCPELLCKRRFCNKTYLRSWLDLMTVQFSFIKIGAVSREIDTDALFEKYDIEEIREIEKKTRQDIERKKEDLRVMVGERYRELIEAADTISEMKTCAQNVVHSINHIQDLCLELKQTFQAKTFSSLSTKAKLDVQGKPDENQFYNLATQIKLLMDMPEKIWSAIDVGQYLQATQLFLLARHAYNSLQLGSHHATKVHSWFPVLGRQWAAISHFRGTILQTCRHMLTDISVSDDMTAKCLAAVILLDDTTPRQVFSEFLLARSTSINQLFQSDSTVSVKTQICAVVKTIVTTIHQVYSIFYEGNNTQIASNLLMKILSDVTNKGDDGRSPCSLQPRHFRGIILTKPETSLSAKYLTKKMYDFRPELHRDAVAIDILSLQDNSLRWIDKCKDSVKSGLGQLLGFINTVKALASIRNEVWLVLKEDDNMQTWQIVCQQVVKRPINIWYEFFRVHFMDRTKSLVQVHFDSALSLCNQQVDGVLKEMITIEARATENEHNLAKYIWTEGLHDMPSNMAWISIGSKTLLDGGGLMMKARAYTPAVQGLSRVFDNKIKILLDDSTHYLKAPEEGSTDVGPFDCASDHNDIKSFIEDACENCVKKLIEQLREQLSESEKQLDVSVADPGTCRLIIDRVLLLARFCIGLCELSPNLQQCMMSSSDKPVERPIKKVRGQQKSTENPKWVAMKDQLVQFGHEAYNLWTTYMAKILIREFRSYLLDNGNKSLLRNCTKWDDIVIEEETEGGEKVNSTIQVPMQLSDGIIESYEELLNSSDTKQLTQNRALQLIFDLKVFMNILPRKDDKEGNRVYQQRGQKAIERLESLVDPFDLDVFSPYIQQRLVKQSQRSNILYGSLTSLDHHISYMYGGGKQSSVHQEQHNVLALTTSGSRFPLLPLSIQNRTMMSHPVIQSPKALSKGSPLISPTLEPSSPPPMLSSQHHNIEESSSSFFGQMSTIWFSNVGKNK</sequence>
<dbReference type="Pfam" id="PF08700">
    <property type="entry name" value="VPS51_Exo84_N"/>
    <property type="match status" value="1"/>
</dbReference>
<evidence type="ECO:0000256" key="2">
    <source>
        <dbReference type="ARBA" id="ARBA00006653"/>
    </source>
</evidence>
<comment type="caution">
    <text evidence="10">The sequence shown here is derived from an EMBL/GenBank/DDBJ whole genome shotgun (WGS) entry which is preliminary data.</text>
</comment>
<dbReference type="GO" id="GO:0015031">
    <property type="term" value="P:protein transport"/>
    <property type="evidence" value="ECO:0007669"/>
    <property type="project" value="UniProtKB-KW"/>
</dbReference>
<evidence type="ECO:0000256" key="1">
    <source>
        <dbReference type="ARBA" id="ARBA00004395"/>
    </source>
</evidence>
<keyword evidence="5" id="KW-0653">Protein transport</keyword>
<feature type="coiled-coil region" evidence="8">
    <location>
        <begin position="593"/>
        <end position="620"/>
    </location>
</feature>
<dbReference type="GO" id="GO:0006891">
    <property type="term" value="P:intra-Golgi vesicle-mediated transport"/>
    <property type="evidence" value="ECO:0007669"/>
    <property type="project" value="InterPro"/>
</dbReference>
<evidence type="ECO:0000256" key="9">
    <source>
        <dbReference type="SAM" id="MobiDB-lite"/>
    </source>
</evidence>